<keyword evidence="3" id="KW-1185">Reference proteome</keyword>
<protein>
    <submittedName>
        <fullName evidence="2">Uncharacterized protein</fullName>
    </submittedName>
</protein>
<dbReference type="HOGENOM" id="CLU_1378248_0_0_1"/>
<gene>
    <name evidence="2" type="ORF">M7I_7768</name>
</gene>
<feature type="region of interest" description="Disordered" evidence="1">
    <location>
        <begin position="81"/>
        <end position="142"/>
    </location>
</feature>
<comment type="caution">
    <text evidence="2">The sequence shown here is derived from an EMBL/GenBank/DDBJ whole genome shotgun (WGS) entry which is preliminary data.</text>
</comment>
<dbReference type="Proteomes" id="UP000005446">
    <property type="component" value="Unassembled WGS sequence"/>
</dbReference>
<evidence type="ECO:0000313" key="2">
    <source>
        <dbReference type="EMBL" id="EHK96519.1"/>
    </source>
</evidence>
<evidence type="ECO:0000256" key="1">
    <source>
        <dbReference type="SAM" id="MobiDB-lite"/>
    </source>
</evidence>
<sequence>MLNDNYPRGPRHLSDPLPRTVFQNADGKYYRIQGLHEDNVAILERKAQRLGGSIWQAYERGKRLEIELELEMELEREKEEYRQKRASKEKQKRSKLVLDTETIPYHEAGPSRDFLPGGRHHDRSYAEDLDTQPSVSKARAGATGSLSFDSDLVIALRLQSTWDREDEDLREQREFALAVQKAIACRGDESGCGRTTKK</sequence>
<name>H0EY71_GLAL7</name>
<dbReference type="EMBL" id="AGUE01000240">
    <property type="protein sequence ID" value="EHK96519.1"/>
    <property type="molecule type" value="Genomic_DNA"/>
</dbReference>
<proteinExistence type="predicted"/>
<reference evidence="2 3" key="1">
    <citation type="journal article" date="2012" name="Eukaryot. Cell">
        <title>Genome sequence of the fungus Glarea lozoyensis: the first genome sequence of a species from the Helotiaceae family.</title>
        <authorList>
            <person name="Youssar L."/>
            <person name="Gruening B.A."/>
            <person name="Erxleben A."/>
            <person name="Guenther S."/>
            <person name="Huettel W."/>
        </authorList>
    </citation>
    <scope>NUCLEOTIDE SEQUENCE [LARGE SCALE GENOMIC DNA]</scope>
    <source>
        <strain evidence="3">ATCC 74030 / MF5533</strain>
    </source>
</reference>
<organism evidence="2 3">
    <name type="scientific">Glarea lozoyensis (strain ATCC 74030 / MF5533)</name>
    <dbReference type="NCBI Taxonomy" id="1104152"/>
    <lineage>
        <taxon>Eukaryota</taxon>
        <taxon>Fungi</taxon>
        <taxon>Dikarya</taxon>
        <taxon>Ascomycota</taxon>
        <taxon>Pezizomycotina</taxon>
        <taxon>Leotiomycetes</taxon>
        <taxon>Helotiales</taxon>
        <taxon>Helotiaceae</taxon>
        <taxon>Glarea</taxon>
    </lineage>
</organism>
<dbReference type="AlphaFoldDB" id="H0EY71"/>
<accession>H0EY71</accession>
<evidence type="ECO:0000313" key="3">
    <source>
        <dbReference type="Proteomes" id="UP000005446"/>
    </source>
</evidence>
<dbReference type="InParanoid" id="H0EY71"/>